<evidence type="ECO:0000313" key="2">
    <source>
        <dbReference type="Proteomes" id="UP001143910"/>
    </source>
</evidence>
<reference evidence="1" key="1">
    <citation type="submission" date="2022-08" db="EMBL/GenBank/DDBJ databases">
        <title>Genome Sequence of Lecanicillium fungicola.</title>
        <authorList>
            <person name="Buettner E."/>
        </authorList>
    </citation>
    <scope>NUCLEOTIDE SEQUENCE</scope>
    <source>
        <strain evidence="1">Babe33</strain>
    </source>
</reference>
<protein>
    <submittedName>
        <fullName evidence="1">Uncharacterized protein</fullName>
    </submittedName>
</protein>
<organism evidence="1 2">
    <name type="scientific">Zarea fungicola</name>
    <dbReference type="NCBI Taxonomy" id="93591"/>
    <lineage>
        <taxon>Eukaryota</taxon>
        <taxon>Fungi</taxon>
        <taxon>Dikarya</taxon>
        <taxon>Ascomycota</taxon>
        <taxon>Pezizomycotina</taxon>
        <taxon>Sordariomycetes</taxon>
        <taxon>Hypocreomycetidae</taxon>
        <taxon>Hypocreales</taxon>
        <taxon>Cordycipitaceae</taxon>
        <taxon>Zarea</taxon>
    </lineage>
</organism>
<dbReference type="Proteomes" id="UP001143910">
    <property type="component" value="Unassembled WGS sequence"/>
</dbReference>
<sequence>MSHGSQFGHSAPPNTHVSEQRPDVYTGSRGSFGISNVQFRAGAPPLRSLPLTTGFNLQSLFISRNFGPEIDIAVYDILKQNGVILNQERGCDIGNEDPTHSHWIICSRAGNETPYSEECTLLIISPWNDSVSDDLWHNSVRDLKVWIDAFLDGKNVAQVDVHVEIIDKWLYARKYTAPIVDRPDLDRDWETLIKPRVRNLLQSYEALKDEWNCIGLFHYGPSEFPEENSPTIYISFDRHCSEVTWAPFRMNLQTWLDSTNYGIGIHIEHAAPQLLARFPLTPESRTGGEALLSHRTEYEKTVRMGADISASAYTDCGVPPTSRQVDSTVGILGCYVQIQQKNGPWETFILTNYHVVRPAFDGFRRDSRNQLVAPTQGTALYAADHGGFRPSFENPTATHFFISDTVPSVVMENPSRTRHNLDIAYLERLVATDKGNKNRWSRLRDSKRAFFDQRNHELGTIFAGSGFTYRTKNDGMLDWALIKPAAGRIGLNTLPAESDWDAARRDEENRPRGKTYGAQLQHHVPLQDFSGERAFKYSAASGAICGMYGMHKHDVRYLDWKYMAQEASMTTSEHSFMRLPDGKHGSGEPGDSGSVIFDKDGHATGLLFGGQTDPETARFTYVTPIEFVFNHISAFLGVKIRIAEF</sequence>
<evidence type="ECO:0000313" key="1">
    <source>
        <dbReference type="EMBL" id="KAJ2966951.1"/>
    </source>
</evidence>
<comment type="caution">
    <text evidence="1">The sequence shown here is derived from an EMBL/GenBank/DDBJ whole genome shotgun (WGS) entry which is preliminary data.</text>
</comment>
<name>A0ACC1MKU3_9HYPO</name>
<accession>A0ACC1MKU3</accession>
<keyword evidence="2" id="KW-1185">Reference proteome</keyword>
<proteinExistence type="predicted"/>
<gene>
    <name evidence="1" type="ORF">NQ176_g9903</name>
</gene>
<dbReference type="EMBL" id="JANJQO010002455">
    <property type="protein sequence ID" value="KAJ2966951.1"/>
    <property type="molecule type" value="Genomic_DNA"/>
</dbReference>